<dbReference type="GO" id="GO:0035438">
    <property type="term" value="F:cyclic-di-GMP binding"/>
    <property type="evidence" value="ECO:0007669"/>
    <property type="project" value="InterPro"/>
</dbReference>
<dbReference type="AlphaFoldDB" id="A0A327K8L9"/>
<proteinExistence type="predicted"/>
<gene>
    <name evidence="2" type="ORF">GJ689_05610</name>
</gene>
<evidence type="ECO:0000313" key="2">
    <source>
        <dbReference type="EMBL" id="MTW15680.1"/>
    </source>
</evidence>
<dbReference type="EMBL" id="WNKV01000003">
    <property type="protein sequence ID" value="MTW15680.1"/>
    <property type="molecule type" value="Genomic_DNA"/>
</dbReference>
<dbReference type="RefSeq" id="WP_111384974.1">
    <property type="nucleotide sequence ID" value="NZ_NPEW01000067.1"/>
</dbReference>
<dbReference type="Pfam" id="PF07238">
    <property type="entry name" value="PilZ"/>
    <property type="match status" value="1"/>
</dbReference>
<evidence type="ECO:0000313" key="3">
    <source>
        <dbReference type="Proteomes" id="UP000438991"/>
    </source>
</evidence>
<protein>
    <submittedName>
        <fullName evidence="2">PilZ domain-containing protein</fullName>
    </submittedName>
</protein>
<name>A0A327K8L9_9BRAD</name>
<dbReference type="Proteomes" id="UP000438991">
    <property type="component" value="Unassembled WGS sequence"/>
</dbReference>
<dbReference type="Gene3D" id="2.40.10.220">
    <property type="entry name" value="predicted glycosyltransferase like domains"/>
    <property type="match status" value="1"/>
</dbReference>
<reference evidence="2 3" key="1">
    <citation type="submission" date="2019-11" db="EMBL/GenBank/DDBJ databases">
        <title>Whole-genome sequence of Rhodoplanes serenus DSM 18633, type strain.</title>
        <authorList>
            <person name="Kyndt J.A."/>
            <person name="Meyer T.E."/>
        </authorList>
    </citation>
    <scope>NUCLEOTIDE SEQUENCE [LARGE SCALE GENOMIC DNA]</scope>
    <source>
        <strain evidence="2 3">DSM 18633</strain>
    </source>
</reference>
<comment type="caution">
    <text evidence="2">The sequence shown here is derived from an EMBL/GenBank/DDBJ whole genome shotgun (WGS) entry which is preliminary data.</text>
</comment>
<evidence type="ECO:0000259" key="1">
    <source>
        <dbReference type="Pfam" id="PF07238"/>
    </source>
</evidence>
<dbReference type="InterPro" id="IPR009875">
    <property type="entry name" value="PilZ_domain"/>
</dbReference>
<sequence length="82" mass="9185">MHEKRRHVRVKPSGLVPKVAKIYVDPKSPTLDCQVIDISAGGACLYVQGTAPIPKRFVFLHGGMKKSSRLVWERGRKIGIQF</sequence>
<accession>A0A327K8L9</accession>
<dbReference type="SUPFAM" id="SSF141371">
    <property type="entry name" value="PilZ domain-like"/>
    <property type="match status" value="1"/>
</dbReference>
<organism evidence="2 3">
    <name type="scientific">Rhodoplanes serenus</name>
    <dbReference type="NCBI Taxonomy" id="200615"/>
    <lineage>
        <taxon>Bacteria</taxon>
        <taxon>Pseudomonadati</taxon>
        <taxon>Pseudomonadota</taxon>
        <taxon>Alphaproteobacteria</taxon>
        <taxon>Hyphomicrobiales</taxon>
        <taxon>Nitrobacteraceae</taxon>
        <taxon>Rhodoplanes</taxon>
    </lineage>
</organism>
<feature type="domain" description="PilZ" evidence="1">
    <location>
        <begin position="3"/>
        <end position="82"/>
    </location>
</feature>